<comment type="caution">
    <text evidence="1">The sequence shown here is derived from an EMBL/GenBank/DDBJ whole genome shotgun (WGS) entry which is preliminary data.</text>
</comment>
<accession>A0AAV4ET11</accession>
<sequence length="128" mass="14299">MRPTFTSSKWNTHRNIRFMECLVAFETTCDARLTIANVKRPLLGADFFRCHNLLVDLYGQRLIEADTCLSCPCTISRVAKTCADRTRQQQVPQGPSGIPCLPPFNFFFNSFTFAPYATGPLPSLSSGS</sequence>
<protein>
    <submittedName>
        <fullName evidence="1">Transposon Ty3-G Gag-Pol polyprotein</fullName>
    </submittedName>
</protein>
<keyword evidence="2" id="KW-1185">Reference proteome</keyword>
<evidence type="ECO:0000313" key="1">
    <source>
        <dbReference type="EMBL" id="GFR63901.1"/>
    </source>
</evidence>
<dbReference type="Proteomes" id="UP000762676">
    <property type="component" value="Unassembled WGS sequence"/>
</dbReference>
<dbReference type="AlphaFoldDB" id="A0AAV4ET11"/>
<name>A0AAV4ET11_9GAST</name>
<proteinExistence type="predicted"/>
<dbReference type="EMBL" id="BMAT01007417">
    <property type="protein sequence ID" value="GFR63901.1"/>
    <property type="molecule type" value="Genomic_DNA"/>
</dbReference>
<evidence type="ECO:0000313" key="2">
    <source>
        <dbReference type="Proteomes" id="UP000762676"/>
    </source>
</evidence>
<organism evidence="1 2">
    <name type="scientific">Elysia marginata</name>
    <dbReference type="NCBI Taxonomy" id="1093978"/>
    <lineage>
        <taxon>Eukaryota</taxon>
        <taxon>Metazoa</taxon>
        <taxon>Spiralia</taxon>
        <taxon>Lophotrochozoa</taxon>
        <taxon>Mollusca</taxon>
        <taxon>Gastropoda</taxon>
        <taxon>Heterobranchia</taxon>
        <taxon>Euthyneura</taxon>
        <taxon>Panpulmonata</taxon>
        <taxon>Sacoglossa</taxon>
        <taxon>Placobranchoidea</taxon>
        <taxon>Plakobranchidae</taxon>
        <taxon>Elysia</taxon>
    </lineage>
</organism>
<gene>
    <name evidence="1" type="ORF">ElyMa_003618100</name>
</gene>
<reference evidence="1 2" key="1">
    <citation type="journal article" date="2021" name="Elife">
        <title>Chloroplast acquisition without the gene transfer in kleptoplastic sea slugs, Plakobranchus ocellatus.</title>
        <authorList>
            <person name="Maeda T."/>
            <person name="Takahashi S."/>
            <person name="Yoshida T."/>
            <person name="Shimamura S."/>
            <person name="Takaki Y."/>
            <person name="Nagai Y."/>
            <person name="Toyoda A."/>
            <person name="Suzuki Y."/>
            <person name="Arimoto A."/>
            <person name="Ishii H."/>
            <person name="Satoh N."/>
            <person name="Nishiyama T."/>
            <person name="Hasebe M."/>
            <person name="Maruyama T."/>
            <person name="Minagawa J."/>
            <person name="Obokata J."/>
            <person name="Shigenobu S."/>
        </authorList>
    </citation>
    <scope>NUCLEOTIDE SEQUENCE [LARGE SCALE GENOMIC DNA]</scope>
</reference>